<proteinExistence type="predicted"/>
<dbReference type="Proteomes" id="UP000383932">
    <property type="component" value="Unassembled WGS sequence"/>
</dbReference>
<keyword evidence="2" id="KW-1185">Reference proteome</keyword>
<protein>
    <submittedName>
        <fullName evidence="1">Uncharacterized protein</fullName>
    </submittedName>
</protein>
<dbReference type="EMBL" id="SSOP01001199">
    <property type="protein sequence ID" value="KAB5587337.1"/>
    <property type="molecule type" value="Genomic_DNA"/>
</dbReference>
<name>A0A5N5Q7H0_9AGAM</name>
<comment type="caution">
    <text evidence="1">The sequence shown here is derived from an EMBL/GenBank/DDBJ whole genome shotgun (WGS) entry which is preliminary data.</text>
</comment>
<organism evidence="1 2">
    <name type="scientific">Ceratobasidium theobromae</name>
    <dbReference type="NCBI Taxonomy" id="1582974"/>
    <lineage>
        <taxon>Eukaryota</taxon>
        <taxon>Fungi</taxon>
        <taxon>Dikarya</taxon>
        <taxon>Basidiomycota</taxon>
        <taxon>Agaricomycotina</taxon>
        <taxon>Agaricomycetes</taxon>
        <taxon>Cantharellales</taxon>
        <taxon>Ceratobasidiaceae</taxon>
        <taxon>Ceratobasidium</taxon>
    </lineage>
</organism>
<reference evidence="1 2" key="1">
    <citation type="journal article" date="2019" name="Fungal Biol. Biotechnol.">
        <title>Draft genome sequence of fastidious pathogen Ceratobasidium theobromae, which causes vascular-streak dieback in Theobroma cacao.</title>
        <authorList>
            <person name="Ali S.S."/>
            <person name="Asman A."/>
            <person name="Shao J."/>
            <person name="Firmansyah A.P."/>
            <person name="Susilo A.W."/>
            <person name="Rosmana A."/>
            <person name="McMahon P."/>
            <person name="Junaid M."/>
            <person name="Guest D."/>
            <person name="Kheng T.Y."/>
            <person name="Meinhardt L.W."/>
            <person name="Bailey B.A."/>
        </authorList>
    </citation>
    <scope>NUCLEOTIDE SEQUENCE [LARGE SCALE GENOMIC DNA]</scope>
    <source>
        <strain evidence="1 2">CT2</strain>
    </source>
</reference>
<accession>A0A5N5Q7H0</accession>
<evidence type="ECO:0000313" key="2">
    <source>
        <dbReference type="Proteomes" id="UP000383932"/>
    </source>
</evidence>
<sequence length="66" mass="6876">MAQPAGTGTGAGATAAVTPPAAAITPTVAARTITELIGIRPGDYQFLQLKGHKNYAMWKVHMHGLF</sequence>
<dbReference type="AlphaFoldDB" id="A0A5N5Q7H0"/>
<gene>
    <name evidence="1" type="ORF">CTheo_9228</name>
</gene>
<evidence type="ECO:0000313" key="1">
    <source>
        <dbReference type="EMBL" id="KAB5587337.1"/>
    </source>
</evidence>